<dbReference type="Proteomes" id="UP000836841">
    <property type="component" value="Chromosome 2"/>
</dbReference>
<proteinExistence type="predicted"/>
<name>A0AAU9RVR7_THLAR</name>
<evidence type="ECO:0000259" key="1">
    <source>
        <dbReference type="Pfam" id="PF13966"/>
    </source>
</evidence>
<sequence length="288" mass="33725">MKVGNGQLCRFWIDNWSPFGQMTVYLGEEGPRQVGITSNAKLSDLWRLDSWHLPPARSEKQLNFQIYLSSMQLSSVEDAYEWWIDNKAKNRHNIGSIYSTIIDHHPSVTWSGVVWYSGGIPKHKFLTWLFVLNRCPTRDKMRSWGLQVDPLCLLCASANETRDHLLFECSYSWEIWTRISRCCSHQPQGTWTETLEYLCSLQGSGISKKLLLISWQATIYSIWVERNHRLHRNTAKSTTMIINQIARLVGTELQAFVITTHLYPLRFFNFGFREQLRSRSEFLRDENL</sequence>
<dbReference type="Pfam" id="PF13966">
    <property type="entry name" value="zf-RVT"/>
    <property type="match status" value="1"/>
</dbReference>
<protein>
    <recommendedName>
        <fullName evidence="1">Reverse transcriptase zinc-binding domain-containing protein</fullName>
    </recommendedName>
</protein>
<dbReference type="PANTHER" id="PTHR33116">
    <property type="entry name" value="REVERSE TRANSCRIPTASE ZINC-BINDING DOMAIN-CONTAINING PROTEIN-RELATED-RELATED"/>
    <property type="match status" value="1"/>
</dbReference>
<accession>A0AAU9RVR7</accession>
<organism evidence="2 3">
    <name type="scientific">Thlaspi arvense</name>
    <name type="common">Field penny-cress</name>
    <dbReference type="NCBI Taxonomy" id="13288"/>
    <lineage>
        <taxon>Eukaryota</taxon>
        <taxon>Viridiplantae</taxon>
        <taxon>Streptophyta</taxon>
        <taxon>Embryophyta</taxon>
        <taxon>Tracheophyta</taxon>
        <taxon>Spermatophyta</taxon>
        <taxon>Magnoliopsida</taxon>
        <taxon>eudicotyledons</taxon>
        <taxon>Gunneridae</taxon>
        <taxon>Pentapetalae</taxon>
        <taxon>rosids</taxon>
        <taxon>malvids</taxon>
        <taxon>Brassicales</taxon>
        <taxon>Brassicaceae</taxon>
        <taxon>Thlaspideae</taxon>
        <taxon>Thlaspi</taxon>
    </lineage>
</organism>
<evidence type="ECO:0000313" key="3">
    <source>
        <dbReference type="Proteomes" id="UP000836841"/>
    </source>
</evidence>
<dbReference type="AlphaFoldDB" id="A0AAU9RVR7"/>
<dbReference type="EMBL" id="OU466858">
    <property type="protein sequence ID" value="CAH2047940.1"/>
    <property type="molecule type" value="Genomic_DNA"/>
</dbReference>
<dbReference type="PANTHER" id="PTHR33116:SF66">
    <property type="entry name" value="REVERSE TRANSCRIPTASE ZINC-BINDING DOMAIN-CONTAINING PROTEIN"/>
    <property type="match status" value="1"/>
</dbReference>
<keyword evidence="3" id="KW-1185">Reference proteome</keyword>
<feature type="domain" description="Reverse transcriptase zinc-binding" evidence="1">
    <location>
        <begin position="94"/>
        <end position="176"/>
    </location>
</feature>
<reference evidence="2 3" key="1">
    <citation type="submission" date="2022-03" db="EMBL/GenBank/DDBJ databases">
        <authorList>
            <person name="Nunn A."/>
            <person name="Chopra R."/>
            <person name="Nunn A."/>
            <person name="Contreras Garrido A."/>
        </authorList>
    </citation>
    <scope>NUCLEOTIDE SEQUENCE [LARGE SCALE GENOMIC DNA]</scope>
</reference>
<dbReference type="InterPro" id="IPR026960">
    <property type="entry name" value="RVT-Znf"/>
</dbReference>
<gene>
    <name evidence="2" type="ORF">TAV2_LOCUS7327</name>
</gene>
<evidence type="ECO:0000313" key="2">
    <source>
        <dbReference type="EMBL" id="CAH2047940.1"/>
    </source>
</evidence>